<keyword evidence="3" id="KW-1185">Reference proteome</keyword>
<dbReference type="Proteomes" id="UP001277761">
    <property type="component" value="Unassembled WGS sequence"/>
</dbReference>
<sequence length="485" mass="48760">MGLKPSSRLARRAAIGAGTLALTFAAAAPAGAALGTAKPGVGDRKPNLVSVTVNGSQAVYRFDRGLESGVALTATDFTLTSNAQGSIPGQSATVNGSAVRVGFGTDQDLTKYTAGSVAAFAVVTDNQTGNDFRNFPDSAPVTTTDSQDGTRGVSAAPELVEVRREGLNGLVYVFDRELSNFTTTTADYQVANAGAGETAATVIDVGAEANEVRATFAPGILDNAVSAFVRPAAVRSATAASVAANRDNRVSRVSLPGRDGVTSRADLLSAELISSSFGFGQGTVVRYTFDQAATSAADPTAFQVTLADGSFLTGDSATVNPDNPKVVDVSFTAPAADLGVQEYAVRATVGNGAFTISGQPAGSSVARADADLGGNEGASAAGWTVAPEVLGVAKTDSNELRVTIDTRLTGAPGPIVLLDTAGNPIGNPLLTSAPSSAFQGQPGPKTIIYDVPGGAQALAGAVSVYFPAGTFAGKLGASLDQLVGF</sequence>
<evidence type="ECO:0000313" key="2">
    <source>
        <dbReference type="EMBL" id="MDX8151641.1"/>
    </source>
</evidence>
<reference evidence="2 3" key="1">
    <citation type="submission" date="2023-11" db="EMBL/GenBank/DDBJ databases">
        <authorList>
            <person name="Xu M."/>
            <person name="Jiang T."/>
        </authorList>
    </citation>
    <scope>NUCLEOTIDE SEQUENCE [LARGE SCALE GENOMIC DNA]</scope>
    <source>
        <strain evidence="2 3">SD</strain>
    </source>
</reference>
<comment type="caution">
    <text evidence="2">The sequence shown here is derived from an EMBL/GenBank/DDBJ whole genome shotgun (WGS) entry which is preliminary data.</text>
</comment>
<feature type="signal peptide" evidence="1">
    <location>
        <begin position="1"/>
        <end position="32"/>
    </location>
</feature>
<gene>
    <name evidence="2" type="ORF">SK069_08565</name>
</gene>
<organism evidence="2 3">
    <name type="scientific">Patulibacter brassicae</name>
    <dbReference type="NCBI Taxonomy" id="1705717"/>
    <lineage>
        <taxon>Bacteria</taxon>
        <taxon>Bacillati</taxon>
        <taxon>Actinomycetota</taxon>
        <taxon>Thermoleophilia</taxon>
        <taxon>Solirubrobacterales</taxon>
        <taxon>Patulibacteraceae</taxon>
        <taxon>Patulibacter</taxon>
    </lineage>
</organism>
<protein>
    <submittedName>
        <fullName evidence="2">Uncharacterized protein</fullName>
    </submittedName>
</protein>
<feature type="chain" id="PRO_5045529523" evidence="1">
    <location>
        <begin position="33"/>
        <end position="485"/>
    </location>
</feature>
<proteinExistence type="predicted"/>
<dbReference type="EMBL" id="JAXAVX010000003">
    <property type="protein sequence ID" value="MDX8151641.1"/>
    <property type="molecule type" value="Genomic_DNA"/>
</dbReference>
<evidence type="ECO:0000313" key="3">
    <source>
        <dbReference type="Proteomes" id="UP001277761"/>
    </source>
</evidence>
<dbReference type="RefSeq" id="WP_319953796.1">
    <property type="nucleotide sequence ID" value="NZ_JAXAVX010000003.1"/>
</dbReference>
<keyword evidence="1" id="KW-0732">Signal</keyword>
<evidence type="ECO:0000256" key="1">
    <source>
        <dbReference type="SAM" id="SignalP"/>
    </source>
</evidence>
<accession>A0ABU4VIH5</accession>
<name>A0ABU4VIH5_9ACTN</name>